<evidence type="ECO:0000256" key="1">
    <source>
        <dbReference type="SAM" id="Phobius"/>
    </source>
</evidence>
<keyword evidence="1" id="KW-0472">Membrane</keyword>
<gene>
    <name evidence="2" type="ORF">M440DRAFT_1025143</name>
</gene>
<feature type="transmembrane region" description="Helical" evidence="1">
    <location>
        <begin position="84"/>
        <end position="103"/>
    </location>
</feature>
<keyword evidence="1" id="KW-1133">Transmembrane helix</keyword>
<sequence>MRSSDCWVSWVLVPCGPWSGFFSSFARLRSASCQEIWRTAGPGFPFLSCPSLPFPFFLRLVLILRSVTDRFSERRLGVVDDEHALWAGFVEMWLPDFFLLIFLSR</sequence>
<accession>A0A2T4CJT7</accession>
<proteinExistence type="predicted"/>
<protein>
    <submittedName>
        <fullName evidence="2">Uncharacterized protein</fullName>
    </submittedName>
</protein>
<feature type="transmembrane region" description="Helical" evidence="1">
    <location>
        <begin position="43"/>
        <end position="64"/>
    </location>
</feature>
<evidence type="ECO:0000313" key="2">
    <source>
        <dbReference type="EMBL" id="PTB81837.1"/>
    </source>
</evidence>
<dbReference type="EMBL" id="KZ679126">
    <property type="protein sequence ID" value="PTB81837.1"/>
    <property type="molecule type" value="Genomic_DNA"/>
</dbReference>
<reference evidence="2 3" key="1">
    <citation type="submission" date="2016-07" db="EMBL/GenBank/DDBJ databases">
        <title>Multiple horizontal gene transfer events from other fungi enriched the ability of initially mycotrophic Trichoderma (Ascomycota) to feed on dead plant biomass.</title>
        <authorList>
            <consortium name="DOE Joint Genome Institute"/>
            <person name="Aerts A."/>
            <person name="Atanasova L."/>
            <person name="Chenthamara K."/>
            <person name="Zhang J."/>
            <person name="Grujic M."/>
            <person name="Henrissat B."/>
            <person name="Kuo A."/>
            <person name="Salamov A."/>
            <person name="Lipzen A."/>
            <person name="Labutti K."/>
            <person name="Barry K."/>
            <person name="Miao Y."/>
            <person name="Rahimi M.J."/>
            <person name="Shen Q."/>
            <person name="Grigoriev I.V."/>
            <person name="Kubicek C.P."/>
            <person name="Druzhinina I.S."/>
        </authorList>
    </citation>
    <scope>NUCLEOTIDE SEQUENCE [LARGE SCALE GENOMIC DNA]</scope>
    <source>
        <strain evidence="2 3">ATCC 18648</strain>
    </source>
</reference>
<keyword evidence="1" id="KW-0812">Transmembrane</keyword>
<keyword evidence="3" id="KW-1185">Reference proteome</keyword>
<name>A0A2T4CJT7_TRILO</name>
<dbReference type="AlphaFoldDB" id="A0A2T4CJT7"/>
<evidence type="ECO:0000313" key="3">
    <source>
        <dbReference type="Proteomes" id="UP000240760"/>
    </source>
</evidence>
<organism evidence="2 3">
    <name type="scientific">Trichoderma longibrachiatum ATCC 18648</name>
    <dbReference type="NCBI Taxonomy" id="983965"/>
    <lineage>
        <taxon>Eukaryota</taxon>
        <taxon>Fungi</taxon>
        <taxon>Dikarya</taxon>
        <taxon>Ascomycota</taxon>
        <taxon>Pezizomycotina</taxon>
        <taxon>Sordariomycetes</taxon>
        <taxon>Hypocreomycetidae</taxon>
        <taxon>Hypocreales</taxon>
        <taxon>Hypocreaceae</taxon>
        <taxon>Trichoderma</taxon>
    </lineage>
</organism>
<dbReference type="Proteomes" id="UP000240760">
    <property type="component" value="Unassembled WGS sequence"/>
</dbReference>